<comment type="caution">
    <text evidence="2">The sequence shown here is derived from an EMBL/GenBank/DDBJ whole genome shotgun (WGS) entry which is preliminary data.</text>
</comment>
<dbReference type="Proteomes" id="UP001596083">
    <property type="component" value="Unassembled WGS sequence"/>
</dbReference>
<evidence type="ECO:0000313" key="2">
    <source>
        <dbReference type="EMBL" id="MFC5722163.1"/>
    </source>
</evidence>
<evidence type="ECO:0000313" key="3">
    <source>
        <dbReference type="Proteomes" id="UP001596083"/>
    </source>
</evidence>
<accession>A0ABW0Z519</accession>
<dbReference type="RefSeq" id="WP_390317532.1">
    <property type="nucleotide sequence ID" value="NZ_JBHSPB010000010.1"/>
</dbReference>
<proteinExistence type="predicted"/>
<gene>
    <name evidence="2" type="ORF">ACFP1Z_18530</name>
</gene>
<dbReference type="EMBL" id="JBHSPB010000010">
    <property type="protein sequence ID" value="MFC5722163.1"/>
    <property type="molecule type" value="Genomic_DNA"/>
</dbReference>
<feature type="domain" description="DUF397" evidence="1">
    <location>
        <begin position="11"/>
        <end position="63"/>
    </location>
</feature>
<dbReference type="InterPro" id="IPR007278">
    <property type="entry name" value="DUF397"/>
</dbReference>
<protein>
    <submittedName>
        <fullName evidence="2">DUF397 domain-containing protein</fullName>
    </submittedName>
</protein>
<organism evidence="2 3">
    <name type="scientific">Streptomyces gamaensis</name>
    <dbReference type="NCBI Taxonomy" id="1763542"/>
    <lineage>
        <taxon>Bacteria</taxon>
        <taxon>Bacillati</taxon>
        <taxon>Actinomycetota</taxon>
        <taxon>Actinomycetes</taxon>
        <taxon>Kitasatosporales</taxon>
        <taxon>Streptomycetaceae</taxon>
        <taxon>Streptomyces</taxon>
    </lineage>
</organism>
<reference evidence="3" key="1">
    <citation type="journal article" date="2019" name="Int. J. Syst. Evol. Microbiol.">
        <title>The Global Catalogue of Microorganisms (GCM) 10K type strain sequencing project: providing services to taxonomists for standard genome sequencing and annotation.</title>
        <authorList>
            <consortium name="The Broad Institute Genomics Platform"/>
            <consortium name="The Broad Institute Genome Sequencing Center for Infectious Disease"/>
            <person name="Wu L."/>
            <person name="Ma J."/>
        </authorList>
    </citation>
    <scope>NUCLEOTIDE SEQUENCE [LARGE SCALE GENOMIC DNA]</scope>
    <source>
        <strain evidence="3">CGMCC 4.7304</strain>
    </source>
</reference>
<evidence type="ECO:0000259" key="1">
    <source>
        <dbReference type="Pfam" id="PF04149"/>
    </source>
</evidence>
<sequence length="72" mass="7901">MRTVRPDLIRATWRKSSHSVDSHDCVEVADEFPGTVPVRDSKTPHGPVITFRTTAWATFIATVTAPHSSPTA</sequence>
<keyword evidence="3" id="KW-1185">Reference proteome</keyword>
<dbReference type="Pfam" id="PF04149">
    <property type="entry name" value="DUF397"/>
    <property type="match status" value="1"/>
</dbReference>
<name>A0ABW0Z519_9ACTN</name>